<organism evidence="1 2">
    <name type="scientific">Linnemannia gamsii</name>
    <dbReference type="NCBI Taxonomy" id="64522"/>
    <lineage>
        <taxon>Eukaryota</taxon>
        <taxon>Fungi</taxon>
        <taxon>Fungi incertae sedis</taxon>
        <taxon>Mucoromycota</taxon>
        <taxon>Mortierellomycotina</taxon>
        <taxon>Mortierellomycetes</taxon>
        <taxon>Mortierellales</taxon>
        <taxon>Mortierellaceae</taxon>
        <taxon>Linnemannia</taxon>
    </lineage>
</organism>
<dbReference type="AlphaFoldDB" id="A0A9P6UUC1"/>
<gene>
    <name evidence="1" type="ORF">BGZ97_001719</name>
</gene>
<accession>A0A9P6UUC1</accession>
<dbReference type="EMBL" id="JAAAIN010000136">
    <property type="protein sequence ID" value="KAG0319667.1"/>
    <property type="molecule type" value="Genomic_DNA"/>
</dbReference>
<name>A0A9P6UUC1_9FUNG</name>
<keyword evidence="2" id="KW-1185">Reference proteome</keyword>
<evidence type="ECO:0000313" key="2">
    <source>
        <dbReference type="Proteomes" id="UP000823405"/>
    </source>
</evidence>
<sequence length="181" mass="19442">MCHPDPISAKNILLWDDSMAAFDDVLHVRLDPARIAATPGVTLDVVVRAPLDRVGVARLPQELSIISPSKGLSLELPHHVLANAADEGTNTTAQSSGSGAVITPINTIRNPKYGLENTAMDNYTLIDMPDDTKAPSLEMTLNPIRNKVMPTPPASTLSSLTLPPRLLLLQLRLTLVSKTGR</sequence>
<dbReference type="OrthoDB" id="2439613at2759"/>
<comment type="caution">
    <text evidence="1">The sequence shown here is derived from an EMBL/GenBank/DDBJ whole genome shotgun (WGS) entry which is preliminary data.</text>
</comment>
<reference evidence="1" key="1">
    <citation type="journal article" date="2020" name="Fungal Divers.">
        <title>Resolving the Mortierellaceae phylogeny through synthesis of multi-gene phylogenetics and phylogenomics.</title>
        <authorList>
            <person name="Vandepol N."/>
            <person name="Liber J."/>
            <person name="Desiro A."/>
            <person name="Na H."/>
            <person name="Kennedy M."/>
            <person name="Barry K."/>
            <person name="Grigoriev I.V."/>
            <person name="Miller A.N."/>
            <person name="O'Donnell K."/>
            <person name="Stajich J.E."/>
            <person name="Bonito G."/>
        </authorList>
    </citation>
    <scope>NUCLEOTIDE SEQUENCE</scope>
    <source>
        <strain evidence="1">NVP60</strain>
    </source>
</reference>
<protein>
    <submittedName>
        <fullName evidence="1">Uncharacterized protein</fullName>
    </submittedName>
</protein>
<proteinExistence type="predicted"/>
<evidence type="ECO:0000313" key="1">
    <source>
        <dbReference type="EMBL" id="KAG0319667.1"/>
    </source>
</evidence>
<dbReference type="Proteomes" id="UP000823405">
    <property type="component" value="Unassembled WGS sequence"/>
</dbReference>